<dbReference type="InterPro" id="IPR036412">
    <property type="entry name" value="HAD-like_sf"/>
</dbReference>
<name>A0A7J6MNW4_PEROL</name>
<feature type="domain" description="EF-hand" evidence="5">
    <location>
        <begin position="456"/>
        <end position="491"/>
    </location>
</feature>
<feature type="coiled-coil region" evidence="2">
    <location>
        <begin position="706"/>
        <end position="761"/>
    </location>
</feature>
<dbReference type="PANTHER" id="PTHR18901:SF38">
    <property type="entry name" value="PSEUDOURIDINE-5'-PHOSPHATASE"/>
    <property type="match status" value="1"/>
</dbReference>
<dbReference type="PANTHER" id="PTHR18901">
    <property type="entry name" value="2-DEOXYGLUCOSE-6-PHOSPHATE PHOSPHATASE 2"/>
    <property type="match status" value="1"/>
</dbReference>
<feature type="compositionally biased region" description="Polar residues" evidence="3">
    <location>
        <begin position="565"/>
        <end position="574"/>
    </location>
</feature>
<evidence type="ECO:0000313" key="6">
    <source>
        <dbReference type="EMBL" id="KAF4673279.1"/>
    </source>
</evidence>
<dbReference type="SUPFAM" id="SSF48695">
    <property type="entry name" value="Multiheme cytochromes"/>
    <property type="match status" value="1"/>
</dbReference>
<feature type="region of interest" description="Disordered" evidence="3">
    <location>
        <begin position="245"/>
        <end position="266"/>
    </location>
</feature>
<dbReference type="InterPro" id="IPR006439">
    <property type="entry name" value="HAD-SF_hydro_IA"/>
</dbReference>
<evidence type="ECO:0000259" key="5">
    <source>
        <dbReference type="PROSITE" id="PS50222"/>
    </source>
</evidence>
<feature type="compositionally biased region" description="Polar residues" evidence="3">
    <location>
        <begin position="255"/>
        <end position="266"/>
    </location>
</feature>
<sequence length="1434" mass="156916">MAAAAAATVDPALIDTYISNAEVLSKCKGVHEDPEVFGKRLRTLCDIALRIGKAPGVPESQLPEGWKHLAGGECEARLQPSIVLARDAFEDAVARIARYGLCHLDERVRREAVISIARVLDNSKPSVAWLGMRRQQYYKPPMRHPWNVPAELFFYRGCLTPLVQDASPMVRLALRDRVVLPHLQYWQGQQQKAGSDQAAVNGVIERCSDMLCELAQDPEILAVDAGLFEQMNRIAIWPPQPAAGGAATGYRPSPGQDTWNSPSLSSVPAAPDSIRGLLTPEEREAYPKLFRAADTKGRGILGAQEGAQFLSLSKLPRKTLHDIWCLADSDNKGSLTIDEFYRACRLVAHAQNDGATAGDMITEELLTVPPIKLPVFEGVQIDTPPPASARYSNAPEGDVVDDVIAEESANGIDLRSPVWRISRKHLGKYTEVFKAVSTSGFVSGADARDLLVRSGLSSEELTQIWDLADVSRDGQLSYPEFLVAMHLVTMARAGYPTPRSRLPTALSAVLRKPPEVLEEEEEGAAGTGASNSIMELSASIRSNAPSTEETLTDMDVANKLSHTASLPNLQSPVPISNGEGQVPRTAPELHEDASDQRARAKAAEKEASVSSTLRDRVRLQLRQQQQIRQQLRQAGARLEALRQDNRDIADKKAKLEKSIESSEKAMLLTKQWLDEARKDVDEARRLAGEHAVGAADEGGVQGGEEEEDIRKVIEDEKRRLHEAEAKVKELQKSIQDTYRTRRTLEKRNQIWAERQRQAEQDRGLVITALEMQKAKLVAVRAERLKTCEGRYHVTQNATRTSVEEWQRTTGTAPRLPASVLSLSPSTEATPTDRSKGIPTETFLSKGCRHGGASLSVSPLSRPLYAPVAIAAGAALGVPGHQSDRGVEAEIMGHRLLDLASERSVSSSSSSSSALLSPRSVASSHSSRSSSLDSIRSTSSLENGNGGQEGPRKRQKRDTSDATRWEAMKLKGIEKEVMVDKTRLVRYEDLDAGSISEQLQDIRASGGDFRASLYADLDDDDGTYHSSMSTTVASAGDPGTATPEAFFIENPDGSITSIASNNRRIVEPPPQPRLECYRCHTLLEFAPHATYVQCPRCNSMNSVTAEPAPSGNGAVMGAQTINMICSVCHVSNLAPWGTQYIRCGSCRTISDVSHIYNRYRRAEYRDNRSPTMAVQLMIHDCISSKFLKTMVKQSSSSSATSSDLPAFIFDVDGTLIDYEGASAIALSKPIERFGGKVTPALHAKLMGTQPEDWSRIVLDGNNITPDQLPRQQYIKEYYECMDTLYNTLQLMPGAAHIMDDLVKYNPRRAVATSSISPSFQKKVSHIPQIKECFSICVCGDDPNVKKGKPSPDIFLEAARRLDADPKDCIVFEDSAQGVQAALAAGMRVVALPDKRFQCPEVDHSATYNKATWVLDSLADIGDLKEFFATPSNTNA</sequence>
<dbReference type="SMART" id="SM00054">
    <property type="entry name" value="EFh"/>
    <property type="match status" value="2"/>
</dbReference>
<dbReference type="InterPro" id="IPR023214">
    <property type="entry name" value="HAD_sf"/>
</dbReference>
<dbReference type="SFLD" id="SFLDG01129">
    <property type="entry name" value="C1.5:_HAD__Beta-PGM__Phosphata"/>
    <property type="match status" value="1"/>
</dbReference>
<proteinExistence type="predicted"/>
<evidence type="ECO:0000256" key="3">
    <source>
        <dbReference type="SAM" id="MobiDB-lite"/>
    </source>
</evidence>
<dbReference type="Pfam" id="PF12763">
    <property type="entry name" value="EH"/>
    <property type="match status" value="2"/>
</dbReference>
<gene>
    <name evidence="6" type="ORF">FOL46_007558</name>
</gene>
<dbReference type="InterPro" id="IPR041492">
    <property type="entry name" value="HAD_2"/>
</dbReference>
<evidence type="ECO:0000313" key="7">
    <source>
        <dbReference type="Proteomes" id="UP000572268"/>
    </source>
</evidence>
<dbReference type="SFLD" id="SFLDS00003">
    <property type="entry name" value="Haloacid_Dehalogenase"/>
    <property type="match status" value="1"/>
</dbReference>
<dbReference type="InterPro" id="IPR000261">
    <property type="entry name" value="EH_dom"/>
</dbReference>
<organism evidence="6 7">
    <name type="scientific">Perkinsus olseni</name>
    <name type="common">Perkinsus atlanticus</name>
    <dbReference type="NCBI Taxonomy" id="32597"/>
    <lineage>
        <taxon>Eukaryota</taxon>
        <taxon>Sar</taxon>
        <taxon>Alveolata</taxon>
        <taxon>Perkinsozoa</taxon>
        <taxon>Perkinsea</taxon>
        <taxon>Perkinsida</taxon>
        <taxon>Perkinsidae</taxon>
        <taxon>Perkinsus</taxon>
    </lineage>
</organism>
<reference evidence="6 7" key="1">
    <citation type="submission" date="2020-04" db="EMBL/GenBank/DDBJ databases">
        <title>Perkinsus olseni comparative genomics.</title>
        <authorList>
            <person name="Bogema D.R."/>
        </authorList>
    </citation>
    <scope>NUCLEOTIDE SEQUENCE [LARGE SCALE GENOMIC DNA]</scope>
    <source>
        <strain evidence="6">ATCC PRA-31</strain>
    </source>
</reference>
<dbReference type="GO" id="GO:0005509">
    <property type="term" value="F:calcium ion binding"/>
    <property type="evidence" value="ECO:0007669"/>
    <property type="project" value="InterPro"/>
</dbReference>
<protein>
    <submittedName>
        <fullName evidence="6">Uncharacterized protein</fullName>
    </submittedName>
</protein>
<dbReference type="PROSITE" id="PS50222">
    <property type="entry name" value="EF_HAND_2"/>
    <property type="match status" value="2"/>
</dbReference>
<feature type="compositionally biased region" description="Low complexity" evidence="3">
    <location>
        <begin position="901"/>
        <end position="940"/>
    </location>
</feature>
<dbReference type="InterPro" id="IPR018247">
    <property type="entry name" value="EF_Hand_1_Ca_BS"/>
</dbReference>
<dbReference type="NCBIfam" id="TIGR01509">
    <property type="entry name" value="HAD-SF-IA-v3"/>
    <property type="match status" value="1"/>
</dbReference>
<dbReference type="PROSITE" id="PS00018">
    <property type="entry name" value="EF_HAND_1"/>
    <property type="match status" value="1"/>
</dbReference>
<feature type="domain" description="EH" evidence="4">
    <location>
        <begin position="282"/>
        <end position="374"/>
    </location>
</feature>
<evidence type="ECO:0000256" key="1">
    <source>
        <dbReference type="ARBA" id="ARBA00022837"/>
    </source>
</evidence>
<evidence type="ECO:0000259" key="4">
    <source>
        <dbReference type="PROSITE" id="PS50031"/>
    </source>
</evidence>
<dbReference type="SUPFAM" id="SSF56784">
    <property type="entry name" value="HAD-like"/>
    <property type="match status" value="1"/>
</dbReference>
<dbReference type="InterPro" id="IPR011992">
    <property type="entry name" value="EF-hand-dom_pair"/>
</dbReference>
<dbReference type="Proteomes" id="UP000572268">
    <property type="component" value="Unassembled WGS sequence"/>
</dbReference>
<dbReference type="SFLD" id="SFLDG01135">
    <property type="entry name" value="C1.5.6:_HAD__Beta-PGM__Phospha"/>
    <property type="match status" value="1"/>
</dbReference>
<feature type="domain" description="EF-hand" evidence="5">
    <location>
        <begin position="315"/>
        <end position="350"/>
    </location>
</feature>
<feature type="region of interest" description="Disordered" evidence="3">
    <location>
        <begin position="565"/>
        <end position="612"/>
    </location>
</feature>
<dbReference type="Gene3D" id="1.10.238.10">
    <property type="entry name" value="EF-hand"/>
    <property type="match status" value="2"/>
</dbReference>
<dbReference type="SUPFAM" id="SSF47473">
    <property type="entry name" value="EF-hand"/>
    <property type="match status" value="1"/>
</dbReference>
<dbReference type="EMBL" id="JABANN010000054">
    <property type="protein sequence ID" value="KAF4673279.1"/>
    <property type="molecule type" value="Genomic_DNA"/>
</dbReference>
<feature type="region of interest" description="Disordered" evidence="3">
    <location>
        <begin position="901"/>
        <end position="962"/>
    </location>
</feature>
<dbReference type="InterPro" id="IPR023198">
    <property type="entry name" value="PGP-like_dom2"/>
</dbReference>
<dbReference type="GO" id="GO:0016791">
    <property type="term" value="F:phosphatase activity"/>
    <property type="evidence" value="ECO:0007669"/>
    <property type="project" value="TreeGrafter"/>
</dbReference>
<dbReference type="Pfam" id="PF13419">
    <property type="entry name" value="HAD_2"/>
    <property type="match status" value="1"/>
</dbReference>
<evidence type="ECO:0000256" key="2">
    <source>
        <dbReference type="SAM" id="Coils"/>
    </source>
</evidence>
<dbReference type="PROSITE" id="PS50031">
    <property type="entry name" value="EH"/>
    <property type="match status" value="2"/>
</dbReference>
<feature type="compositionally biased region" description="Basic and acidic residues" evidence="3">
    <location>
        <begin position="587"/>
        <end position="612"/>
    </location>
</feature>
<keyword evidence="2" id="KW-0175">Coiled coil</keyword>
<keyword evidence="1" id="KW-0106">Calcium</keyword>
<feature type="coiled-coil region" evidence="2">
    <location>
        <begin position="614"/>
        <end position="665"/>
    </location>
</feature>
<comment type="caution">
    <text evidence="6">The sequence shown here is derived from an EMBL/GenBank/DDBJ whole genome shotgun (WGS) entry which is preliminary data.</text>
</comment>
<dbReference type="SMART" id="SM00027">
    <property type="entry name" value="EH"/>
    <property type="match status" value="2"/>
</dbReference>
<dbReference type="Gene3D" id="3.40.50.1000">
    <property type="entry name" value="HAD superfamily/HAD-like"/>
    <property type="match status" value="1"/>
</dbReference>
<dbReference type="InterPro" id="IPR002048">
    <property type="entry name" value="EF_hand_dom"/>
</dbReference>
<dbReference type="Gene3D" id="1.10.150.240">
    <property type="entry name" value="Putative phosphatase, domain 2"/>
    <property type="match status" value="1"/>
</dbReference>
<dbReference type="CDD" id="cd00052">
    <property type="entry name" value="EH"/>
    <property type="match status" value="2"/>
</dbReference>
<dbReference type="InterPro" id="IPR036280">
    <property type="entry name" value="Multihaem_cyt_sf"/>
</dbReference>
<feature type="region of interest" description="Disordered" evidence="3">
    <location>
        <begin position="513"/>
        <end position="533"/>
    </location>
</feature>
<accession>A0A7J6MNW4</accession>
<feature type="domain" description="EH" evidence="4">
    <location>
        <begin position="425"/>
        <end position="517"/>
    </location>
</feature>